<name>A0A0N5CBE3_STREA</name>
<protein>
    <submittedName>
        <fullName evidence="2">FBD domain-containing protein</fullName>
    </submittedName>
</protein>
<sequence length="360" mass="40486">MSVHDHEDDLLLIEDDGEQIPVNEQGNLGVNLDFLNEDANVDMAVMLGRFSRSLKEMGCTVEAVLLLMEMEEPAAQLERKLLWANETHVSLLKKFNDMVSIHDARSYFVDRQRALLAAIPGEPTDKQKASIVTRVKAMVCKQLDYHIVRSTEDIMSDYQSIVKIGAKSVKLCINGGGKITFPSTVNLPSVTAMRLDYLSGEVSGRLPDTLQILWIDGVMRFSKMAPLTLNGLSNLQVLCVTSCHVLKNLLQTWEKGTCLRVIMTLCRIHKCQCEALIKNSPLIDLPYKVIIVPQTRYNGKTLTENAAIQKNAFHHRVGMVYYKNLGSLKLFAECELPADIGELYSERKRIREENVTESAF</sequence>
<organism evidence="1 2">
    <name type="scientific">Strongyloides papillosus</name>
    <name type="common">Intestinal threadworm</name>
    <dbReference type="NCBI Taxonomy" id="174720"/>
    <lineage>
        <taxon>Eukaryota</taxon>
        <taxon>Metazoa</taxon>
        <taxon>Ecdysozoa</taxon>
        <taxon>Nematoda</taxon>
        <taxon>Chromadorea</taxon>
        <taxon>Rhabditida</taxon>
        <taxon>Tylenchina</taxon>
        <taxon>Panagrolaimomorpha</taxon>
        <taxon>Strongyloidoidea</taxon>
        <taxon>Strongyloididae</taxon>
        <taxon>Strongyloides</taxon>
    </lineage>
</organism>
<dbReference type="AlphaFoldDB" id="A0A0N5CBE3"/>
<dbReference type="Proteomes" id="UP000046392">
    <property type="component" value="Unplaced"/>
</dbReference>
<keyword evidence="1" id="KW-1185">Reference proteome</keyword>
<dbReference type="WBParaSite" id="SPAL_0001520800.1">
    <property type="protein sequence ID" value="SPAL_0001520800.1"/>
    <property type="gene ID" value="SPAL_0001520800"/>
</dbReference>
<proteinExistence type="predicted"/>
<reference evidence="2" key="1">
    <citation type="submission" date="2017-02" db="UniProtKB">
        <authorList>
            <consortium name="WormBaseParasite"/>
        </authorList>
    </citation>
    <scope>IDENTIFICATION</scope>
</reference>
<accession>A0A0N5CBE3</accession>
<evidence type="ECO:0000313" key="1">
    <source>
        <dbReference type="Proteomes" id="UP000046392"/>
    </source>
</evidence>
<evidence type="ECO:0000313" key="2">
    <source>
        <dbReference type="WBParaSite" id="SPAL_0001520800.1"/>
    </source>
</evidence>